<organism evidence="2 3">
    <name type="scientific">Chitinophaga oryzae</name>
    <dbReference type="NCBI Taxonomy" id="2725414"/>
    <lineage>
        <taxon>Bacteria</taxon>
        <taxon>Pseudomonadati</taxon>
        <taxon>Bacteroidota</taxon>
        <taxon>Chitinophagia</taxon>
        <taxon>Chitinophagales</taxon>
        <taxon>Chitinophagaceae</taxon>
        <taxon>Chitinophaga</taxon>
    </lineage>
</organism>
<dbReference type="InterPro" id="IPR001279">
    <property type="entry name" value="Metallo-B-lactamas"/>
</dbReference>
<sequence>MFHEIILSIMATIVFSGSALAGLNIRIYNPGANAVFPVTSTLVYGDKDAVLIDAQFQKKYVLELITEIKATGKNLKTIYISHSDPDFYFGLDELKKAFPGTAIVSTAQTAYLIEASKDQKLAVWGPQLKEDAPSEIIVPKAIAELPLLEGHKLEIIQSKEDPAHSFVWIPSIRTIVGGISVGEGAHLWMADTKNYKALDLWMAQINKMKSLQPQKVIPSHFTKLDESPEVLDFVENYLKDYKNAALSGSNGEDLANKMMAKYPQLPGKESLEMGAKVFKGEMQWDLKSPYPAIGNHVLVNFGGGFVFDLNYPDNKQMRFTGKSESTKNLSELVDYTAVEVSPNVFMVYWTETSTKTNVVHVQNWNTGEVYTNIAHPDGSFDHFKGTMKLAD</sequence>
<evidence type="ECO:0000259" key="1">
    <source>
        <dbReference type="SMART" id="SM00849"/>
    </source>
</evidence>
<dbReference type="InterPro" id="IPR053892">
    <property type="entry name" value="MoaF-like"/>
</dbReference>
<dbReference type="Proteomes" id="UP000503144">
    <property type="component" value="Chromosome"/>
</dbReference>
<reference evidence="2" key="1">
    <citation type="submission" date="2020-09" db="EMBL/GenBank/DDBJ databases">
        <authorList>
            <person name="Kittiwongwattana C."/>
        </authorList>
    </citation>
    <scope>NUCLEOTIDE SEQUENCE</scope>
    <source>
        <strain evidence="2">1303</strain>
    </source>
</reference>
<feature type="domain" description="Metallo-beta-lactamase" evidence="1">
    <location>
        <begin position="37"/>
        <end position="220"/>
    </location>
</feature>
<proteinExistence type="predicted"/>
<dbReference type="InterPro" id="IPR050855">
    <property type="entry name" value="NDM-1-like"/>
</dbReference>
<dbReference type="PANTHER" id="PTHR42951:SF14">
    <property type="entry name" value="METALLO-BETA-LACTAMASE SUPERFAMILY PROTEIN"/>
    <property type="match status" value="1"/>
</dbReference>
<protein>
    <submittedName>
        <fullName evidence="2">MBL fold metallo-hydrolase</fullName>
    </submittedName>
</protein>
<dbReference type="EMBL" id="CP051204">
    <property type="protein sequence ID" value="QJB38832.1"/>
    <property type="molecule type" value="Genomic_DNA"/>
</dbReference>
<name>A0ABX6LFK4_9BACT</name>
<dbReference type="SUPFAM" id="SSF56281">
    <property type="entry name" value="Metallo-hydrolase/oxidoreductase"/>
    <property type="match status" value="1"/>
</dbReference>
<dbReference type="InterPro" id="IPR036866">
    <property type="entry name" value="RibonucZ/Hydroxyglut_hydro"/>
</dbReference>
<keyword evidence="3" id="KW-1185">Reference proteome</keyword>
<accession>A0ABX6LFK4</accession>
<dbReference type="InterPro" id="IPR012674">
    <property type="entry name" value="Calycin"/>
</dbReference>
<dbReference type="SMART" id="SM00849">
    <property type="entry name" value="Lactamase_B"/>
    <property type="match status" value="1"/>
</dbReference>
<gene>
    <name evidence="2" type="ORF">HF324_13525</name>
</gene>
<dbReference type="Gene3D" id="2.40.128.20">
    <property type="match status" value="1"/>
</dbReference>
<dbReference type="PANTHER" id="PTHR42951">
    <property type="entry name" value="METALLO-BETA-LACTAMASE DOMAIN-CONTAINING"/>
    <property type="match status" value="1"/>
</dbReference>
<dbReference type="Pfam" id="PF00753">
    <property type="entry name" value="Lactamase_B"/>
    <property type="match status" value="1"/>
</dbReference>
<dbReference type="CDD" id="cd07739">
    <property type="entry name" value="metallo-hydrolase-like_MBL-fold"/>
    <property type="match status" value="1"/>
</dbReference>
<evidence type="ECO:0000313" key="2">
    <source>
        <dbReference type="EMBL" id="QJB38832.1"/>
    </source>
</evidence>
<dbReference type="Gene3D" id="3.60.15.10">
    <property type="entry name" value="Ribonuclease Z/Hydroxyacylglutathione hydrolase-like"/>
    <property type="match status" value="1"/>
</dbReference>
<dbReference type="Pfam" id="PF22036">
    <property type="entry name" value="MoaF_like"/>
    <property type="match status" value="1"/>
</dbReference>
<evidence type="ECO:0000313" key="3">
    <source>
        <dbReference type="Proteomes" id="UP000503144"/>
    </source>
</evidence>